<gene>
    <name evidence="1" type="ORF">E1A91_D11G185000v1</name>
</gene>
<protein>
    <submittedName>
        <fullName evidence="1">Uncharacterized protein</fullName>
    </submittedName>
</protein>
<dbReference type="PANTHER" id="PTHR31286">
    <property type="entry name" value="GLYCINE-RICH CELL WALL STRUCTURAL PROTEIN 1.8-LIKE"/>
    <property type="match status" value="1"/>
</dbReference>
<reference evidence="1 2" key="1">
    <citation type="submission" date="2019-07" db="EMBL/GenBank/DDBJ databases">
        <title>WGS assembly of Gossypium mustelinum.</title>
        <authorList>
            <person name="Chen Z.J."/>
            <person name="Sreedasyam A."/>
            <person name="Ando A."/>
            <person name="Song Q."/>
            <person name="De L."/>
            <person name="Hulse-Kemp A."/>
            <person name="Ding M."/>
            <person name="Ye W."/>
            <person name="Kirkbride R."/>
            <person name="Jenkins J."/>
            <person name="Plott C."/>
            <person name="Lovell J."/>
            <person name="Lin Y.-M."/>
            <person name="Vaughn R."/>
            <person name="Liu B."/>
            <person name="Li W."/>
            <person name="Simpson S."/>
            <person name="Scheffler B."/>
            <person name="Saski C."/>
            <person name="Grover C."/>
            <person name="Hu G."/>
            <person name="Conover J."/>
            <person name="Carlson J."/>
            <person name="Shu S."/>
            <person name="Boston L."/>
            <person name="Williams M."/>
            <person name="Peterson D."/>
            <person name="Mcgee K."/>
            <person name="Jones D."/>
            <person name="Wendel J."/>
            <person name="Stelly D."/>
            <person name="Grimwood J."/>
            <person name="Schmutz J."/>
        </authorList>
    </citation>
    <scope>NUCLEOTIDE SEQUENCE [LARGE SCALE GENOMIC DNA]</scope>
    <source>
        <strain evidence="1">1408120.09</strain>
    </source>
</reference>
<accession>A0A5D2SUH5</accession>
<keyword evidence="2" id="KW-1185">Reference proteome</keyword>
<sequence>MAVESEPKSTRFPRKIDFWVVERLCFSENFETEDYEKVHIVQPWTMDFNLMQPYSCNGLNLRGCFNSNVFKARIRLPRLLGFLYKRKILEEIGGMIGKVSKIDFNTDSRMRGKFARMKVYVEFESLTVICFGCGRYDHLKDVCLNQPNMLGHGTGFGTIEKEDLAANSPIFVHMEQRAVALEVQPSGILDLNMDSNMWLSVLGV</sequence>
<name>A0A5D2SUH5_GOSMU</name>
<organism evidence="1 2">
    <name type="scientific">Gossypium mustelinum</name>
    <name type="common">Cotton</name>
    <name type="synonym">Gossypium caicoense</name>
    <dbReference type="NCBI Taxonomy" id="34275"/>
    <lineage>
        <taxon>Eukaryota</taxon>
        <taxon>Viridiplantae</taxon>
        <taxon>Streptophyta</taxon>
        <taxon>Embryophyta</taxon>
        <taxon>Tracheophyta</taxon>
        <taxon>Spermatophyta</taxon>
        <taxon>Magnoliopsida</taxon>
        <taxon>eudicotyledons</taxon>
        <taxon>Gunneridae</taxon>
        <taxon>Pentapetalae</taxon>
        <taxon>rosids</taxon>
        <taxon>malvids</taxon>
        <taxon>Malvales</taxon>
        <taxon>Malvaceae</taxon>
        <taxon>Malvoideae</taxon>
        <taxon>Gossypium</taxon>
    </lineage>
</organism>
<evidence type="ECO:0000313" key="1">
    <source>
        <dbReference type="EMBL" id="TYI56083.1"/>
    </source>
</evidence>
<dbReference type="InterPro" id="IPR040256">
    <property type="entry name" value="At4g02000-like"/>
</dbReference>
<dbReference type="PANTHER" id="PTHR31286:SF173">
    <property type="entry name" value="DUF4283 DOMAIN-CONTAINING PROTEIN"/>
    <property type="match status" value="1"/>
</dbReference>
<evidence type="ECO:0000313" key="2">
    <source>
        <dbReference type="Proteomes" id="UP000323597"/>
    </source>
</evidence>
<proteinExistence type="predicted"/>
<dbReference type="Proteomes" id="UP000323597">
    <property type="component" value="Chromosome D11"/>
</dbReference>
<dbReference type="EMBL" id="CM017659">
    <property type="protein sequence ID" value="TYI56083.1"/>
    <property type="molecule type" value="Genomic_DNA"/>
</dbReference>
<dbReference type="AlphaFoldDB" id="A0A5D2SUH5"/>